<keyword evidence="2" id="KW-1185">Reference proteome</keyword>
<dbReference type="OrthoDB" id="9810508at2"/>
<reference evidence="1 2" key="1">
    <citation type="submission" date="2011-11" db="EMBL/GenBank/DDBJ databases">
        <title>Complete sequence of Spirochaeta sp. grapes.</title>
        <authorList>
            <consortium name="US DOE Joint Genome Institute"/>
            <person name="Lucas S."/>
            <person name="Han J."/>
            <person name="Lapidus A."/>
            <person name="Cheng J.-F."/>
            <person name="Goodwin L."/>
            <person name="Pitluck S."/>
            <person name="Peters L."/>
            <person name="Ovchinnikova G."/>
            <person name="Munk A.C."/>
            <person name="Detter J.C."/>
            <person name="Han C."/>
            <person name="Tapia R."/>
            <person name="Land M."/>
            <person name="Hauser L."/>
            <person name="Kyrpides N."/>
            <person name="Ivanova N."/>
            <person name="Pagani I."/>
            <person name="Ritalahtilisa K."/>
            <person name="Loeffler F."/>
            <person name="Woyke T."/>
        </authorList>
    </citation>
    <scope>NUCLEOTIDE SEQUENCE [LARGE SCALE GENOMIC DNA]</scope>
    <source>
        <strain evidence="2">ATCC BAA-1885 / DSM 22778 / Grapes</strain>
    </source>
</reference>
<protein>
    <recommendedName>
        <fullName evidence="3">DUF374 domain-containing protein</fullName>
    </recommendedName>
</protein>
<name>G8QYM3_SPHPG</name>
<dbReference type="KEGG" id="sgp:SpiGrapes_0751"/>
<dbReference type="RefSeq" id="WP_014269435.1">
    <property type="nucleotide sequence ID" value="NC_016633.1"/>
</dbReference>
<accession>G8QYM3</accession>
<proteinExistence type="predicted"/>
<dbReference type="HOGENOM" id="CLU_086327_1_1_12"/>
<dbReference type="AlphaFoldDB" id="G8QYM3"/>
<evidence type="ECO:0000313" key="1">
    <source>
        <dbReference type="EMBL" id="AEV28586.1"/>
    </source>
</evidence>
<evidence type="ECO:0008006" key="3">
    <source>
        <dbReference type="Google" id="ProtNLM"/>
    </source>
</evidence>
<dbReference type="EMBL" id="CP003155">
    <property type="protein sequence ID" value="AEV28586.1"/>
    <property type="molecule type" value="Genomic_DNA"/>
</dbReference>
<dbReference type="Proteomes" id="UP000005632">
    <property type="component" value="Chromosome"/>
</dbReference>
<sequence length="232" mass="26092">MEKQSFAVRLQGAIFYKSLVLMRKTWKVEIEGQEILDRLYAENKHCLLCFWHGKYIPIFPLLKGYDACVITNQSERGNVITEICRKFGFYNAQIPDEPNRNSYNLMREAMSAKNMCGTASDGPLGPACQVKSGVVRIASALGYSLLPVSVGIRGKIVLKGRWDLREIPLPFAKVCMIFGEPIDLPPNLRGGQVKVWEERATKEISALSIQAETKVEKNKRRKVNATIKGQVS</sequence>
<dbReference type="eggNOG" id="COG2121">
    <property type="taxonomic scope" value="Bacteria"/>
</dbReference>
<dbReference type="STRING" id="158190.SpiGrapes_0751"/>
<gene>
    <name evidence="1" type="ordered locus">SpiGrapes_0751</name>
</gene>
<evidence type="ECO:0000313" key="2">
    <source>
        <dbReference type="Proteomes" id="UP000005632"/>
    </source>
</evidence>
<organism evidence="1 2">
    <name type="scientific">Sphaerochaeta pleomorpha (strain ATCC BAA-1885 / DSM 22778 / Grapes)</name>
    <dbReference type="NCBI Taxonomy" id="158190"/>
    <lineage>
        <taxon>Bacteria</taxon>
        <taxon>Pseudomonadati</taxon>
        <taxon>Spirochaetota</taxon>
        <taxon>Spirochaetia</taxon>
        <taxon>Spirochaetales</taxon>
        <taxon>Sphaerochaetaceae</taxon>
        <taxon>Sphaerochaeta</taxon>
    </lineage>
</organism>